<evidence type="ECO:0000313" key="3">
    <source>
        <dbReference type="EMBL" id="MBB3042493.1"/>
    </source>
</evidence>
<dbReference type="GO" id="GO:0046872">
    <property type="term" value="F:metal ion binding"/>
    <property type="evidence" value="ECO:0007669"/>
    <property type="project" value="InterPro"/>
</dbReference>
<dbReference type="InterPro" id="IPR017517">
    <property type="entry name" value="Maleyloyr_isom"/>
</dbReference>
<dbReference type="SUPFAM" id="SSF109854">
    <property type="entry name" value="DinB/YfiT-like putative metalloenzymes"/>
    <property type="match status" value="1"/>
</dbReference>
<dbReference type="NCBIfam" id="TIGR03083">
    <property type="entry name" value="maleylpyruvate isomerase family mycothiol-dependent enzyme"/>
    <property type="match status" value="1"/>
</dbReference>
<keyword evidence="4" id="KW-1185">Reference proteome</keyword>
<reference evidence="3 4" key="1">
    <citation type="submission" date="2020-08" db="EMBL/GenBank/DDBJ databases">
        <title>Sequencing the genomes of 1000 actinobacteria strains.</title>
        <authorList>
            <person name="Klenk H.-P."/>
        </authorList>
    </citation>
    <scope>NUCLEOTIDE SEQUENCE [LARGE SCALE GENOMIC DNA]</scope>
    <source>
        <strain evidence="3 4">DSM 105498</strain>
    </source>
</reference>
<dbReference type="NCBIfam" id="TIGR03086">
    <property type="entry name" value="TIGR03086 family metal-binding protein"/>
    <property type="match status" value="1"/>
</dbReference>
<sequence length="202" mass="20420">MSLGRGPGRTCMDPIDFAPAVHAVTRIVTGIDDTDLARPTPCAGLTVADLLDHLDGLTLAFTLAATKESAPGGGASFDGSRLGLGWRAEIPAGLDRLAAAWSDPAAYAGMTLAGPIEMPAEIAALVALDEVVVHGWDLARATDQAYDPGDGAVLACLAFAEGFEVPEGAGDGPFGPPVPVAADAPPLDRLAGATGRNPGWTP</sequence>
<name>A0A7W4VVX5_9ACTN</name>
<dbReference type="Pfam" id="PF11716">
    <property type="entry name" value="MDMPI_N"/>
    <property type="match status" value="1"/>
</dbReference>
<comment type="caution">
    <text evidence="3">The sequence shown here is derived from an EMBL/GenBank/DDBJ whole genome shotgun (WGS) entry which is preliminary data.</text>
</comment>
<accession>A0A7W4VVX5</accession>
<feature type="domain" description="Mycothiol-dependent maleylpyruvate isomerase metal-binding" evidence="2">
    <location>
        <begin position="18"/>
        <end position="139"/>
    </location>
</feature>
<feature type="region of interest" description="Disordered" evidence="1">
    <location>
        <begin position="169"/>
        <end position="202"/>
    </location>
</feature>
<dbReference type="InterPro" id="IPR017520">
    <property type="entry name" value="CHP03086"/>
</dbReference>
<dbReference type="Proteomes" id="UP000589626">
    <property type="component" value="Unassembled WGS sequence"/>
</dbReference>
<dbReference type="Gene3D" id="1.20.120.450">
    <property type="entry name" value="dinb family like domain"/>
    <property type="match status" value="1"/>
</dbReference>
<gene>
    <name evidence="3" type="ORF">FHU40_002311</name>
</gene>
<evidence type="ECO:0000313" key="4">
    <source>
        <dbReference type="Proteomes" id="UP000589626"/>
    </source>
</evidence>
<organism evidence="3 4">
    <name type="scientific">Nocardioides soli</name>
    <dbReference type="NCBI Taxonomy" id="1036020"/>
    <lineage>
        <taxon>Bacteria</taxon>
        <taxon>Bacillati</taxon>
        <taxon>Actinomycetota</taxon>
        <taxon>Actinomycetes</taxon>
        <taxon>Propionibacteriales</taxon>
        <taxon>Nocardioidaceae</taxon>
        <taxon>Nocardioides</taxon>
    </lineage>
</organism>
<proteinExistence type="predicted"/>
<protein>
    <submittedName>
        <fullName evidence="3">Uncharacterized protein (TIGR03086 family)</fullName>
    </submittedName>
</protein>
<dbReference type="AlphaFoldDB" id="A0A7W4VVX5"/>
<dbReference type="InterPro" id="IPR024344">
    <property type="entry name" value="MDMPI_metal-binding"/>
</dbReference>
<feature type="compositionally biased region" description="Low complexity" evidence="1">
    <location>
        <begin position="180"/>
        <end position="193"/>
    </location>
</feature>
<dbReference type="RefSeq" id="WP_221199815.1">
    <property type="nucleotide sequence ID" value="NZ_JACHWR010000002.1"/>
</dbReference>
<evidence type="ECO:0000259" key="2">
    <source>
        <dbReference type="Pfam" id="PF11716"/>
    </source>
</evidence>
<dbReference type="InterPro" id="IPR034660">
    <property type="entry name" value="DinB/YfiT-like"/>
</dbReference>
<dbReference type="EMBL" id="JACHWR010000002">
    <property type="protein sequence ID" value="MBB3042493.1"/>
    <property type="molecule type" value="Genomic_DNA"/>
</dbReference>
<evidence type="ECO:0000256" key="1">
    <source>
        <dbReference type="SAM" id="MobiDB-lite"/>
    </source>
</evidence>